<dbReference type="CDD" id="cd07153">
    <property type="entry name" value="Fur_like"/>
    <property type="match status" value="1"/>
</dbReference>
<accession>A0A7W9N0Q9</accession>
<organism evidence="12 13">
    <name type="scientific">Micrococcus endophyticus</name>
    <dbReference type="NCBI Taxonomy" id="455343"/>
    <lineage>
        <taxon>Bacteria</taxon>
        <taxon>Bacillati</taxon>
        <taxon>Actinomycetota</taxon>
        <taxon>Actinomycetes</taxon>
        <taxon>Micrococcales</taxon>
        <taxon>Micrococcaceae</taxon>
        <taxon>Micrococcus</taxon>
    </lineage>
</organism>
<proteinExistence type="inferred from homology"/>
<feature type="binding site" evidence="11">
    <location>
        <position position="140"/>
    </location>
    <ligand>
        <name>Zn(2+)</name>
        <dbReference type="ChEBI" id="CHEBI:29105"/>
    </ligand>
</feature>
<dbReference type="SUPFAM" id="SSF46785">
    <property type="entry name" value="Winged helix' DNA-binding domain"/>
    <property type="match status" value="1"/>
</dbReference>
<dbReference type="AlphaFoldDB" id="A0A7W9N0Q9"/>
<comment type="caution">
    <text evidence="12">The sequence shown here is derived from an EMBL/GenBank/DDBJ whole genome shotgun (WGS) entry which is preliminary data.</text>
</comment>
<dbReference type="GO" id="GO:0003700">
    <property type="term" value="F:DNA-binding transcription factor activity"/>
    <property type="evidence" value="ECO:0007669"/>
    <property type="project" value="InterPro"/>
</dbReference>
<evidence type="ECO:0000256" key="6">
    <source>
        <dbReference type="ARBA" id="ARBA00022833"/>
    </source>
</evidence>
<evidence type="ECO:0000256" key="2">
    <source>
        <dbReference type="ARBA" id="ARBA00007957"/>
    </source>
</evidence>
<evidence type="ECO:0000256" key="1">
    <source>
        <dbReference type="ARBA" id="ARBA00004496"/>
    </source>
</evidence>
<dbReference type="GO" id="GO:0000976">
    <property type="term" value="F:transcription cis-regulatory region binding"/>
    <property type="evidence" value="ECO:0007669"/>
    <property type="project" value="TreeGrafter"/>
</dbReference>
<dbReference type="InterPro" id="IPR043135">
    <property type="entry name" value="Fur_C"/>
</dbReference>
<evidence type="ECO:0000256" key="9">
    <source>
        <dbReference type="ARBA" id="ARBA00023125"/>
    </source>
</evidence>
<feature type="binding site" evidence="11">
    <location>
        <position position="137"/>
    </location>
    <ligand>
        <name>Zn(2+)</name>
        <dbReference type="ChEBI" id="CHEBI:29105"/>
    </ligand>
</feature>
<evidence type="ECO:0000256" key="5">
    <source>
        <dbReference type="ARBA" id="ARBA00022723"/>
    </source>
</evidence>
<dbReference type="PANTHER" id="PTHR33202">
    <property type="entry name" value="ZINC UPTAKE REGULATION PROTEIN"/>
    <property type="match status" value="1"/>
</dbReference>
<reference evidence="12 13" key="1">
    <citation type="submission" date="2020-08" db="EMBL/GenBank/DDBJ databases">
        <title>Sequencing the genomes of 1000 actinobacteria strains.</title>
        <authorList>
            <person name="Klenk H.-P."/>
        </authorList>
    </citation>
    <scope>NUCLEOTIDE SEQUENCE [LARGE SCALE GENOMIC DNA]</scope>
    <source>
        <strain evidence="12 13">DSM 17945</strain>
    </source>
</reference>
<evidence type="ECO:0000256" key="8">
    <source>
        <dbReference type="ARBA" id="ARBA00023015"/>
    </source>
</evidence>
<dbReference type="InterPro" id="IPR036388">
    <property type="entry name" value="WH-like_DNA-bd_sf"/>
</dbReference>
<keyword evidence="5 11" id="KW-0479">Metal-binding</keyword>
<dbReference type="Gene3D" id="1.10.10.10">
    <property type="entry name" value="Winged helix-like DNA-binding domain superfamily/Winged helix DNA-binding domain"/>
    <property type="match status" value="1"/>
</dbReference>
<comment type="subcellular location">
    <subcellularLocation>
        <location evidence="1">Cytoplasm</location>
    </subcellularLocation>
</comment>
<protein>
    <submittedName>
        <fullName evidence="12">Fur family ferric uptake transcriptional regulator</fullName>
    </submittedName>
</protein>
<feature type="binding site" evidence="11">
    <location>
        <position position="100"/>
    </location>
    <ligand>
        <name>Zn(2+)</name>
        <dbReference type="ChEBI" id="CHEBI:29105"/>
    </ligand>
</feature>
<keyword evidence="3" id="KW-0963">Cytoplasm</keyword>
<evidence type="ECO:0000313" key="13">
    <source>
        <dbReference type="Proteomes" id="UP000567246"/>
    </source>
</evidence>
<evidence type="ECO:0000256" key="7">
    <source>
        <dbReference type="ARBA" id="ARBA00023004"/>
    </source>
</evidence>
<evidence type="ECO:0000313" key="12">
    <source>
        <dbReference type="EMBL" id="MBB5849315.1"/>
    </source>
</evidence>
<dbReference type="GO" id="GO:0045892">
    <property type="term" value="P:negative regulation of DNA-templated transcription"/>
    <property type="evidence" value="ECO:0007669"/>
    <property type="project" value="TreeGrafter"/>
</dbReference>
<keyword evidence="7" id="KW-0408">Iron</keyword>
<feature type="binding site" evidence="11">
    <location>
        <position position="97"/>
    </location>
    <ligand>
        <name>Zn(2+)</name>
        <dbReference type="ChEBI" id="CHEBI:29105"/>
    </ligand>
</feature>
<comment type="cofactor">
    <cofactor evidence="11">
        <name>Zn(2+)</name>
        <dbReference type="ChEBI" id="CHEBI:29105"/>
    </cofactor>
    <text evidence="11">Binds 1 zinc ion per subunit.</text>
</comment>
<dbReference type="GO" id="GO:0008270">
    <property type="term" value="F:zinc ion binding"/>
    <property type="evidence" value="ECO:0007669"/>
    <property type="project" value="TreeGrafter"/>
</dbReference>
<gene>
    <name evidence="12" type="ORF">HDA33_001879</name>
</gene>
<dbReference type="Proteomes" id="UP000567246">
    <property type="component" value="Unassembled WGS sequence"/>
</dbReference>
<keyword evidence="4" id="KW-0678">Repressor</keyword>
<keyword evidence="13" id="KW-1185">Reference proteome</keyword>
<evidence type="ECO:0000256" key="4">
    <source>
        <dbReference type="ARBA" id="ARBA00022491"/>
    </source>
</evidence>
<dbReference type="InterPro" id="IPR002481">
    <property type="entry name" value="FUR"/>
</dbReference>
<evidence type="ECO:0000256" key="3">
    <source>
        <dbReference type="ARBA" id="ARBA00022490"/>
    </source>
</evidence>
<dbReference type="GO" id="GO:0005737">
    <property type="term" value="C:cytoplasm"/>
    <property type="evidence" value="ECO:0007669"/>
    <property type="project" value="UniProtKB-SubCell"/>
</dbReference>
<keyword evidence="6 11" id="KW-0862">Zinc</keyword>
<dbReference type="InterPro" id="IPR036390">
    <property type="entry name" value="WH_DNA-bd_sf"/>
</dbReference>
<evidence type="ECO:0000256" key="11">
    <source>
        <dbReference type="PIRSR" id="PIRSR602481-1"/>
    </source>
</evidence>
<evidence type="ECO:0000256" key="10">
    <source>
        <dbReference type="ARBA" id="ARBA00023163"/>
    </source>
</evidence>
<dbReference type="EMBL" id="JACHMW010000001">
    <property type="protein sequence ID" value="MBB5849315.1"/>
    <property type="molecule type" value="Genomic_DNA"/>
</dbReference>
<keyword evidence="9" id="KW-0238">DNA-binding</keyword>
<keyword evidence="8" id="KW-0805">Transcription regulation</keyword>
<dbReference type="GO" id="GO:1900376">
    <property type="term" value="P:regulation of secondary metabolite biosynthetic process"/>
    <property type="evidence" value="ECO:0007669"/>
    <property type="project" value="TreeGrafter"/>
</dbReference>
<comment type="similarity">
    <text evidence="2">Belongs to the Fur family.</text>
</comment>
<name>A0A7W9N0Q9_9MICC</name>
<dbReference type="RefSeq" id="WP_184173910.1">
    <property type="nucleotide sequence ID" value="NZ_BAABAG010000019.1"/>
</dbReference>
<sequence>MDTTTQTPDERTLLRAAGLRVTRPRVAVLTALDKSPHADAATVLAAVRRELPAVSHQAVYDSLHTLTHVGLVRSIQPAGSTARYEIRRDDNHHHLVCRDCGTVVDVPCHTGQAPCLEARTDHGFLIDEAEVYYWGLCPSCHGAPAASS</sequence>
<keyword evidence="10" id="KW-0804">Transcription</keyword>
<dbReference type="Pfam" id="PF01475">
    <property type="entry name" value="FUR"/>
    <property type="match status" value="1"/>
</dbReference>
<dbReference type="Gene3D" id="3.30.1490.190">
    <property type="match status" value="1"/>
</dbReference>
<dbReference type="PANTHER" id="PTHR33202:SF18">
    <property type="entry name" value="TRANSCRIPTIONAL REGULATOR FURA"/>
    <property type="match status" value="1"/>
</dbReference>